<dbReference type="InterPro" id="IPR055397">
    <property type="entry name" value="TraK_C"/>
</dbReference>
<protein>
    <submittedName>
        <fullName evidence="4">Type-F conjugative transfer system secretin TraK</fullName>
    </submittedName>
</protein>
<keyword evidence="5" id="KW-1185">Reference proteome</keyword>
<evidence type="ECO:0000313" key="5">
    <source>
        <dbReference type="Proteomes" id="UP001595444"/>
    </source>
</evidence>
<evidence type="ECO:0000259" key="2">
    <source>
        <dbReference type="Pfam" id="PF06586"/>
    </source>
</evidence>
<dbReference type="Pfam" id="PF06586">
    <property type="entry name" value="TraK_N"/>
    <property type="match status" value="1"/>
</dbReference>
<reference evidence="5" key="1">
    <citation type="journal article" date="2019" name="Int. J. Syst. Evol. Microbiol.">
        <title>The Global Catalogue of Microorganisms (GCM) 10K type strain sequencing project: providing services to taxonomists for standard genome sequencing and annotation.</title>
        <authorList>
            <consortium name="The Broad Institute Genomics Platform"/>
            <consortium name="The Broad Institute Genome Sequencing Center for Infectious Disease"/>
            <person name="Wu L."/>
            <person name="Ma J."/>
        </authorList>
    </citation>
    <scope>NUCLEOTIDE SEQUENCE [LARGE SCALE GENOMIC DNA]</scope>
    <source>
        <strain evidence="5">KCTC 62164</strain>
    </source>
</reference>
<dbReference type="InterPro" id="IPR010563">
    <property type="entry name" value="TraK_N"/>
</dbReference>
<evidence type="ECO:0000256" key="1">
    <source>
        <dbReference type="SAM" id="SignalP"/>
    </source>
</evidence>
<keyword evidence="1" id="KW-0732">Signal</keyword>
<feature type="signal peptide" evidence="1">
    <location>
        <begin position="1"/>
        <end position="28"/>
    </location>
</feature>
<evidence type="ECO:0000313" key="4">
    <source>
        <dbReference type="EMBL" id="MFC3052346.1"/>
    </source>
</evidence>
<name>A0ABV7D668_9PROT</name>
<accession>A0ABV7D668</accession>
<organism evidence="4 5">
    <name type="scientific">Kordiimonas pumila</name>
    <dbReference type="NCBI Taxonomy" id="2161677"/>
    <lineage>
        <taxon>Bacteria</taxon>
        <taxon>Pseudomonadati</taxon>
        <taxon>Pseudomonadota</taxon>
        <taxon>Alphaproteobacteria</taxon>
        <taxon>Kordiimonadales</taxon>
        <taxon>Kordiimonadaceae</taxon>
        <taxon>Kordiimonas</taxon>
    </lineage>
</organism>
<sequence length="265" mass="29282">MSRQKTRIMAQLTGFAPLAVYLSIPAAAEMTKPLMGAHHTVLPDTAAELVLSNRDVNRIVCLGGKIGGYHYSEEKGALVSNAGTEAFIKFQYEEFGGEVSYVTARSEFYIFCGGVTYTLLVSPQDVVAQTVFLVPGSGDKAAVNMALFSPLPEEERAVAISLGMLRDDIPQTFSVRDQFDPYTPLQEPKVDVRVRRTVTVEGTAYSAREFLLRARADVALQEAMFMHTRFGASIFAITLERQRLKAGEVGRLIIVYRREDGRAYP</sequence>
<dbReference type="Pfam" id="PF23536">
    <property type="entry name" value="TraK_C"/>
    <property type="match status" value="1"/>
</dbReference>
<evidence type="ECO:0000259" key="3">
    <source>
        <dbReference type="Pfam" id="PF23536"/>
    </source>
</evidence>
<dbReference type="RefSeq" id="WP_194213988.1">
    <property type="nucleotide sequence ID" value="NZ_CP061205.1"/>
</dbReference>
<gene>
    <name evidence="4" type="ORF">ACFOKA_10570</name>
</gene>
<dbReference type="EMBL" id="JBHRSL010000010">
    <property type="protein sequence ID" value="MFC3052346.1"/>
    <property type="molecule type" value="Genomic_DNA"/>
</dbReference>
<feature type="domain" description="TraK C-terminal" evidence="3">
    <location>
        <begin position="144"/>
        <end position="255"/>
    </location>
</feature>
<dbReference type="Proteomes" id="UP001595444">
    <property type="component" value="Unassembled WGS sequence"/>
</dbReference>
<feature type="domain" description="TraK N-terminal" evidence="2">
    <location>
        <begin position="40"/>
        <end position="135"/>
    </location>
</feature>
<feature type="chain" id="PRO_5047499417" evidence="1">
    <location>
        <begin position="29"/>
        <end position="265"/>
    </location>
</feature>
<proteinExistence type="predicted"/>
<comment type="caution">
    <text evidence="4">The sequence shown here is derived from an EMBL/GenBank/DDBJ whole genome shotgun (WGS) entry which is preliminary data.</text>
</comment>